<dbReference type="PRINTS" id="PR00039">
    <property type="entry name" value="HTHLYSR"/>
</dbReference>
<keyword evidence="3" id="KW-0238">DNA-binding</keyword>
<feature type="domain" description="HTH lysR-type" evidence="5">
    <location>
        <begin position="1"/>
        <end position="60"/>
    </location>
</feature>
<dbReference type="PROSITE" id="PS50931">
    <property type="entry name" value="HTH_LYSR"/>
    <property type="match status" value="1"/>
</dbReference>
<dbReference type="SUPFAM" id="SSF46785">
    <property type="entry name" value="Winged helix' DNA-binding domain"/>
    <property type="match status" value="1"/>
</dbReference>
<sequence>MDLRVLRYLVAIVDGGSFGKAADQVHISQPALSKAIQQLEEELSATLLERGKRGTAIRLTPAGKVVYQHAQSLIEGRQKMIQELKALKRLERGHLKIGLSPLGSAELFAPIIAKFRARHPQIEIELLERGGAEQEAALRNGDIELATSLIPDDEDLAWLTIHDDPLRIVLPNGHPLAQQAKVNLRDLAGSALVTFEASFILNKLIHQACLSAGFEPTEVTYVSQPDFGLALVAAGTGVMLLPELIAERHLTPGTIIKPLDNKDLRWQLSVIWRKEAILSFAGQAMLELIKERFPAA</sequence>
<dbReference type="OrthoDB" id="8850588at2"/>
<dbReference type="PANTHER" id="PTHR30419">
    <property type="entry name" value="HTH-TYPE TRANSCRIPTIONAL REGULATOR YBHD"/>
    <property type="match status" value="1"/>
</dbReference>
<dbReference type="GO" id="GO:0005829">
    <property type="term" value="C:cytosol"/>
    <property type="evidence" value="ECO:0007669"/>
    <property type="project" value="TreeGrafter"/>
</dbReference>
<protein>
    <submittedName>
        <fullName evidence="6">HTH-type transcriptional regulator GltC</fullName>
    </submittedName>
</protein>
<dbReference type="RefSeq" id="WP_067012168.1">
    <property type="nucleotide sequence ID" value="NZ_FLOB01000001.1"/>
</dbReference>
<dbReference type="Pfam" id="PF00126">
    <property type="entry name" value="HTH_1"/>
    <property type="match status" value="1"/>
</dbReference>
<dbReference type="STRING" id="1792290.MSP8886_00403"/>
<organism evidence="6 7">
    <name type="scientific">Marinomonas spartinae</name>
    <dbReference type="NCBI Taxonomy" id="1792290"/>
    <lineage>
        <taxon>Bacteria</taxon>
        <taxon>Pseudomonadati</taxon>
        <taxon>Pseudomonadota</taxon>
        <taxon>Gammaproteobacteria</taxon>
        <taxon>Oceanospirillales</taxon>
        <taxon>Oceanospirillaceae</taxon>
        <taxon>Marinomonas</taxon>
    </lineage>
</organism>
<dbReference type="InterPro" id="IPR050950">
    <property type="entry name" value="HTH-type_LysR_regulators"/>
</dbReference>
<comment type="similarity">
    <text evidence="1">Belongs to the LysR transcriptional regulatory family.</text>
</comment>
<dbReference type="Pfam" id="PF03466">
    <property type="entry name" value="LysR_substrate"/>
    <property type="match status" value="1"/>
</dbReference>
<gene>
    <name evidence="6" type="primary">gltC_1</name>
    <name evidence="6" type="ORF">MSP8886_00403</name>
</gene>
<evidence type="ECO:0000313" key="6">
    <source>
        <dbReference type="EMBL" id="SBS25840.1"/>
    </source>
</evidence>
<keyword evidence="4" id="KW-0804">Transcription</keyword>
<name>A0A1A8T2B4_9GAMM</name>
<reference evidence="6 7" key="1">
    <citation type="submission" date="2016-06" db="EMBL/GenBank/DDBJ databases">
        <authorList>
            <person name="Kjaerup R.B."/>
            <person name="Dalgaard T.S."/>
            <person name="Juul-Madsen H.R."/>
        </authorList>
    </citation>
    <scope>NUCLEOTIDE SEQUENCE [LARGE SCALE GENOMIC DNA]</scope>
    <source>
        <strain evidence="6 7">CECT 8886</strain>
    </source>
</reference>
<evidence type="ECO:0000259" key="5">
    <source>
        <dbReference type="PROSITE" id="PS50931"/>
    </source>
</evidence>
<dbReference type="GO" id="GO:0003677">
    <property type="term" value="F:DNA binding"/>
    <property type="evidence" value="ECO:0007669"/>
    <property type="project" value="UniProtKB-KW"/>
</dbReference>
<evidence type="ECO:0000313" key="7">
    <source>
        <dbReference type="Proteomes" id="UP000092544"/>
    </source>
</evidence>
<evidence type="ECO:0000256" key="3">
    <source>
        <dbReference type="ARBA" id="ARBA00023125"/>
    </source>
</evidence>
<dbReference type="Gene3D" id="1.10.10.10">
    <property type="entry name" value="Winged helix-like DNA-binding domain superfamily/Winged helix DNA-binding domain"/>
    <property type="match status" value="1"/>
</dbReference>
<keyword evidence="7" id="KW-1185">Reference proteome</keyword>
<dbReference type="InterPro" id="IPR036390">
    <property type="entry name" value="WH_DNA-bd_sf"/>
</dbReference>
<keyword evidence="2" id="KW-0805">Transcription regulation</keyword>
<dbReference type="Gene3D" id="3.40.190.290">
    <property type="match status" value="1"/>
</dbReference>
<dbReference type="SUPFAM" id="SSF53850">
    <property type="entry name" value="Periplasmic binding protein-like II"/>
    <property type="match status" value="1"/>
</dbReference>
<accession>A0A1A8T2B4</accession>
<dbReference type="InterPro" id="IPR036388">
    <property type="entry name" value="WH-like_DNA-bd_sf"/>
</dbReference>
<dbReference type="Proteomes" id="UP000092544">
    <property type="component" value="Unassembled WGS sequence"/>
</dbReference>
<dbReference type="InterPro" id="IPR000847">
    <property type="entry name" value="LysR_HTH_N"/>
</dbReference>
<dbReference type="CDD" id="cd08438">
    <property type="entry name" value="PBP2_CidR"/>
    <property type="match status" value="1"/>
</dbReference>
<evidence type="ECO:0000256" key="4">
    <source>
        <dbReference type="ARBA" id="ARBA00023163"/>
    </source>
</evidence>
<dbReference type="FunFam" id="1.10.10.10:FF:000001">
    <property type="entry name" value="LysR family transcriptional regulator"/>
    <property type="match status" value="1"/>
</dbReference>
<dbReference type="EMBL" id="FLOB01000001">
    <property type="protein sequence ID" value="SBS25840.1"/>
    <property type="molecule type" value="Genomic_DNA"/>
</dbReference>
<evidence type="ECO:0000256" key="2">
    <source>
        <dbReference type="ARBA" id="ARBA00023015"/>
    </source>
</evidence>
<dbReference type="PANTHER" id="PTHR30419:SF8">
    <property type="entry name" value="NITROGEN ASSIMILATION TRANSCRIPTIONAL ACTIVATOR-RELATED"/>
    <property type="match status" value="1"/>
</dbReference>
<dbReference type="InterPro" id="IPR005119">
    <property type="entry name" value="LysR_subst-bd"/>
</dbReference>
<dbReference type="GO" id="GO:0003700">
    <property type="term" value="F:DNA-binding transcription factor activity"/>
    <property type="evidence" value="ECO:0007669"/>
    <property type="project" value="InterPro"/>
</dbReference>
<proteinExistence type="inferred from homology"/>
<evidence type="ECO:0000256" key="1">
    <source>
        <dbReference type="ARBA" id="ARBA00009437"/>
    </source>
</evidence>
<dbReference type="AlphaFoldDB" id="A0A1A8T2B4"/>